<reference evidence="7 8" key="1">
    <citation type="submission" date="2024-10" db="EMBL/GenBank/DDBJ databases">
        <title>The Natural Products Discovery Center: Release of the First 8490 Sequenced Strains for Exploring Actinobacteria Biosynthetic Diversity.</title>
        <authorList>
            <person name="Kalkreuter E."/>
            <person name="Kautsar S.A."/>
            <person name="Yang D."/>
            <person name="Bader C.D."/>
            <person name="Teijaro C.N."/>
            <person name="Fluegel L."/>
            <person name="Davis C.M."/>
            <person name="Simpson J.R."/>
            <person name="Lauterbach L."/>
            <person name="Steele A.D."/>
            <person name="Gui C."/>
            <person name="Meng S."/>
            <person name="Li G."/>
            <person name="Viehrig K."/>
            <person name="Ye F."/>
            <person name="Su P."/>
            <person name="Kiefer A.F."/>
            <person name="Nichols A."/>
            <person name="Cepeda A.J."/>
            <person name="Yan W."/>
            <person name="Fan B."/>
            <person name="Jiang Y."/>
            <person name="Adhikari A."/>
            <person name="Zheng C.-J."/>
            <person name="Schuster L."/>
            <person name="Cowan T.M."/>
            <person name="Smanski M.J."/>
            <person name="Chevrette M.G."/>
            <person name="De Carvalho L.P.S."/>
            <person name="Shen B."/>
        </authorList>
    </citation>
    <scope>NUCLEOTIDE SEQUENCE [LARGE SCALE GENOMIC DNA]</scope>
    <source>
        <strain evidence="7 8">NPDC007147</strain>
    </source>
</reference>
<dbReference type="PROSITE" id="PS51257">
    <property type="entry name" value="PROKAR_LIPOPROTEIN"/>
    <property type="match status" value="1"/>
</dbReference>
<evidence type="ECO:0000313" key="7">
    <source>
        <dbReference type="EMBL" id="MFE9171143.1"/>
    </source>
</evidence>
<evidence type="ECO:0000313" key="8">
    <source>
        <dbReference type="Proteomes" id="UP001601197"/>
    </source>
</evidence>
<keyword evidence="3" id="KW-0472">Membrane</keyword>
<protein>
    <submittedName>
        <fullName evidence="7">ABC transporter substrate-binding protein</fullName>
    </submittedName>
</protein>
<name>A0ABW6KTB5_9ACTN</name>
<accession>A0ABW6KTB5</accession>
<keyword evidence="2 6" id="KW-0732">Signal</keyword>
<dbReference type="SUPFAM" id="SSF53850">
    <property type="entry name" value="Periplasmic binding protein-like II"/>
    <property type="match status" value="1"/>
</dbReference>
<keyword evidence="8" id="KW-1185">Reference proteome</keyword>
<feature type="signal peptide" evidence="6">
    <location>
        <begin position="1"/>
        <end position="20"/>
    </location>
</feature>
<dbReference type="EMBL" id="JBIAFJ010000013">
    <property type="protein sequence ID" value="MFE9171143.1"/>
    <property type="molecule type" value="Genomic_DNA"/>
</dbReference>
<evidence type="ECO:0000256" key="5">
    <source>
        <dbReference type="ARBA" id="ARBA00023288"/>
    </source>
</evidence>
<keyword evidence="4" id="KW-0564">Palmitate</keyword>
<dbReference type="PANTHER" id="PTHR43649:SF33">
    <property type="entry name" value="POLYGALACTURONAN_RHAMNOGALACTURONAN-BINDING PROTEIN YTCQ"/>
    <property type="match status" value="1"/>
</dbReference>
<comment type="caution">
    <text evidence="7">The sequence shown here is derived from an EMBL/GenBank/DDBJ whole genome shotgun (WGS) entry which is preliminary data.</text>
</comment>
<keyword evidence="1" id="KW-1003">Cell membrane</keyword>
<dbReference type="RefSeq" id="WP_388347850.1">
    <property type="nucleotide sequence ID" value="NZ_JBIAFJ010000013.1"/>
</dbReference>
<proteinExistence type="predicted"/>
<keyword evidence="5" id="KW-0449">Lipoprotein</keyword>
<dbReference type="Pfam" id="PF01547">
    <property type="entry name" value="SBP_bac_1"/>
    <property type="match status" value="1"/>
</dbReference>
<organism evidence="7 8">
    <name type="scientific">Streptomyces kebangsaanensis</name>
    <dbReference type="NCBI Taxonomy" id="864058"/>
    <lineage>
        <taxon>Bacteria</taxon>
        <taxon>Bacillati</taxon>
        <taxon>Actinomycetota</taxon>
        <taxon>Actinomycetes</taxon>
        <taxon>Kitasatosporales</taxon>
        <taxon>Streptomycetaceae</taxon>
        <taxon>Streptomyces</taxon>
    </lineage>
</organism>
<evidence type="ECO:0000256" key="4">
    <source>
        <dbReference type="ARBA" id="ARBA00023139"/>
    </source>
</evidence>
<feature type="chain" id="PRO_5047463496" evidence="6">
    <location>
        <begin position="21"/>
        <end position="439"/>
    </location>
</feature>
<dbReference type="Proteomes" id="UP001601197">
    <property type="component" value="Unassembled WGS sequence"/>
</dbReference>
<dbReference type="InterPro" id="IPR050490">
    <property type="entry name" value="Bact_solute-bd_prot1"/>
</dbReference>
<evidence type="ECO:0000256" key="2">
    <source>
        <dbReference type="ARBA" id="ARBA00022729"/>
    </source>
</evidence>
<evidence type="ECO:0000256" key="6">
    <source>
        <dbReference type="SAM" id="SignalP"/>
    </source>
</evidence>
<gene>
    <name evidence="7" type="ORF">ACFYNZ_16725</name>
</gene>
<evidence type="ECO:0000256" key="1">
    <source>
        <dbReference type="ARBA" id="ARBA00022475"/>
    </source>
</evidence>
<dbReference type="InterPro" id="IPR006059">
    <property type="entry name" value="SBP"/>
</dbReference>
<evidence type="ECO:0000256" key="3">
    <source>
        <dbReference type="ARBA" id="ARBA00023136"/>
    </source>
</evidence>
<sequence length="439" mass="47934">MNRRTVLTRAATAAAALLLAGCTGTGGSTKGQDAEAPDDPSKVSGTITVLTQRTDLVQDGTMKKYAAAFNRTYPKVKVEFQALTNYESEVKIRMNTENYGDVLMIPGVIKKSDYPRFFASLGTRAERSKKYRFTDFTTVDGKVYGQSPIGVMPGFVYNKKVWEQAGVTTWPTTSAQFLDGLKAIKEKTGATPYYTNFAAQWPLTSWTFVKGSVHCDPRATTKLVEGDPWAQGADLRVGDTLLYDIVHGGLAEKDPTTTNWEASKARLAKGEIATQWLGTWAIIQFQDAAEKAGLDPADIGFMPFPAQVDGTFCAVVGPDYNQAVNIHSPHKEAARAWIDWFTDNSGYDKDNLAISPLKDAPLPEVLKPYEEAGVKLIELDDSAGAEEKLIDDQSEVGIYKPDYRQDLVDLARGARKGSLDGFLGDLGRKWAAAQKTVGS</sequence>
<dbReference type="Gene3D" id="3.40.190.10">
    <property type="entry name" value="Periplasmic binding protein-like II"/>
    <property type="match status" value="2"/>
</dbReference>
<dbReference type="PANTHER" id="PTHR43649">
    <property type="entry name" value="ARABINOSE-BINDING PROTEIN-RELATED"/>
    <property type="match status" value="1"/>
</dbReference>